<dbReference type="Proteomes" id="UP001497600">
    <property type="component" value="Chromosome H"/>
</dbReference>
<protein>
    <submittedName>
        <fullName evidence="1">25S rRNA (Uridine(2843)-N(3))-methyltransferase</fullName>
    </submittedName>
</protein>
<dbReference type="InterPro" id="IPR021463">
    <property type="entry name" value="Methyltransf_34"/>
</dbReference>
<accession>A0ABP0EM79</accession>
<evidence type="ECO:0000313" key="1">
    <source>
        <dbReference type="EMBL" id="CAK7922432.1"/>
    </source>
</evidence>
<reference evidence="1 2" key="1">
    <citation type="submission" date="2024-01" db="EMBL/GenBank/DDBJ databases">
        <authorList>
            <consortium name="Genoscope - CEA"/>
            <person name="William W."/>
        </authorList>
    </citation>
    <scope>NUCLEOTIDE SEQUENCE [LARGE SCALE GENOMIC DNA]</scope>
    <source>
        <strain evidence="1 2">29B2s-10</strain>
    </source>
</reference>
<proteinExistence type="predicted"/>
<dbReference type="Gene3D" id="3.40.50.150">
    <property type="entry name" value="Vaccinia Virus protein VP39"/>
    <property type="match status" value="1"/>
</dbReference>
<name>A0ABP0EM79_9ASCO</name>
<dbReference type="SUPFAM" id="SSF53335">
    <property type="entry name" value="S-adenosyl-L-methionine-dependent methyltransferases"/>
    <property type="match status" value="1"/>
</dbReference>
<dbReference type="Pfam" id="PF11312">
    <property type="entry name" value="Methyltransf_34"/>
    <property type="match status" value="1"/>
</dbReference>
<organism evidence="1 2">
    <name type="scientific">[Candida] anglica</name>
    <dbReference type="NCBI Taxonomy" id="148631"/>
    <lineage>
        <taxon>Eukaryota</taxon>
        <taxon>Fungi</taxon>
        <taxon>Dikarya</taxon>
        <taxon>Ascomycota</taxon>
        <taxon>Saccharomycotina</taxon>
        <taxon>Pichiomycetes</taxon>
        <taxon>Debaryomycetaceae</taxon>
        <taxon>Kurtzmaniella</taxon>
    </lineage>
</organism>
<sequence length="313" mass="35199">MSRSRNNGNSPDEHDEEIADLVPFATKSCLEPRKTLGLFTTTFRAILDAEDLQEHIQSVKKALYHRDYLLAFDTDDKRLAYAARWTPARTLAYASLFSSFAPIRELFSDPERTSRCLSIGGGAGAEVAGLASVFCRLKEFHSTSPSSLEITAIDIADWSLIVRSLTTYIKSNWVYDASKVSTSFLHGDVLSTPVDYSQFDLITLMFTTNELFSEKRPETIKLLQTLNKTCRKGTILLIAESAGSYSNITVGTKQFPVQFLVDMVLVGKPGGPAGAWSIAQQSESCWYRINTREVSYPMKLENMRFFYRLYIKN</sequence>
<evidence type="ECO:0000313" key="2">
    <source>
        <dbReference type="Proteomes" id="UP001497600"/>
    </source>
</evidence>
<dbReference type="EMBL" id="OZ004260">
    <property type="protein sequence ID" value="CAK7922432.1"/>
    <property type="molecule type" value="Genomic_DNA"/>
</dbReference>
<keyword evidence="2" id="KW-1185">Reference proteome</keyword>
<gene>
    <name evidence="1" type="primary">BMT6</name>
    <name evidence="1" type="ORF">CAAN4_H26830</name>
</gene>
<dbReference type="InterPro" id="IPR029063">
    <property type="entry name" value="SAM-dependent_MTases_sf"/>
</dbReference>